<evidence type="ECO:0000313" key="7">
    <source>
        <dbReference type="Proteomes" id="UP001367676"/>
    </source>
</evidence>
<keyword evidence="1" id="KW-0436">Ligase</keyword>
<dbReference type="SUPFAM" id="SSF56801">
    <property type="entry name" value="Acetyl-CoA synthetase-like"/>
    <property type="match status" value="1"/>
</dbReference>
<evidence type="ECO:0000313" key="6">
    <source>
        <dbReference type="EMBL" id="KAK7604693.1"/>
    </source>
</evidence>
<comment type="caution">
    <text evidence="6">The sequence shown here is derived from an EMBL/GenBank/DDBJ whole genome shotgun (WGS) entry which is preliminary data.</text>
</comment>
<keyword evidence="7" id="KW-1185">Reference proteome</keyword>
<dbReference type="Gene3D" id="3.40.50.12780">
    <property type="entry name" value="N-terminal domain of ligase-like"/>
    <property type="match status" value="1"/>
</dbReference>
<reference evidence="6 7" key="1">
    <citation type="submission" date="2024-03" db="EMBL/GenBank/DDBJ databases">
        <title>Adaptation during the transition from Ophiocordyceps entomopathogen to insect associate is accompanied by gene loss and intensified selection.</title>
        <authorList>
            <person name="Ward C.M."/>
            <person name="Onetto C.A."/>
            <person name="Borneman A.R."/>
        </authorList>
    </citation>
    <scope>NUCLEOTIDE SEQUENCE [LARGE SCALE GENOMIC DNA]</scope>
    <source>
        <strain evidence="6">AWRI1</strain>
        <tissue evidence="6">Single Adult Female</tissue>
    </source>
</reference>
<evidence type="ECO:0000256" key="2">
    <source>
        <dbReference type="ARBA" id="ARBA00022832"/>
    </source>
</evidence>
<organism evidence="6 7">
    <name type="scientific">Parthenolecanium corni</name>
    <dbReference type="NCBI Taxonomy" id="536013"/>
    <lineage>
        <taxon>Eukaryota</taxon>
        <taxon>Metazoa</taxon>
        <taxon>Ecdysozoa</taxon>
        <taxon>Arthropoda</taxon>
        <taxon>Hexapoda</taxon>
        <taxon>Insecta</taxon>
        <taxon>Pterygota</taxon>
        <taxon>Neoptera</taxon>
        <taxon>Paraneoptera</taxon>
        <taxon>Hemiptera</taxon>
        <taxon>Sternorrhyncha</taxon>
        <taxon>Coccoidea</taxon>
        <taxon>Coccidae</taxon>
        <taxon>Parthenolecanium</taxon>
    </lineage>
</organism>
<dbReference type="AlphaFoldDB" id="A0AAN9TV02"/>
<dbReference type="PANTHER" id="PTHR43272">
    <property type="entry name" value="LONG-CHAIN-FATTY-ACID--COA LIGASE"/>
    <property type="match status" value="1"/>
</dbReference>
<evidence type="ECO:0000259" key="5">
    <source>
        <dbReference type="Pfam" id="PF00501"/>
    </source>
</evidence>
<dbReference type="Pfam" id="PF23562">
    <property type="entry name" value="AMP-binding_C_3"/>
    <property type="match status" value="1"/>
</dbReference>
<name>A0AAN9TV02_9HEMI</name>
<dbReference type="Proteomes" id="UP001367676">
    <property type="component" value="Unassembled WGS sequence"/>
</dbReference>
<dbReference type="Pfam" id="PF00501">
    <property type="entry name" value="AMP-binding"/>
    <property type="match status" value="1"/>
</dbReference>
<dbReference type="GO" id="GO:0005783">
    <property type="term" value="C:endoplasmic reticulum"/>
    <property type="evidence" value="ECO:0007669"/>
    <property type="project" value="TreeGrafter"/>
</dbReference>
<sequence>MYSTCRETVRIVETEELYTSEANGAVRIRDSYGADFMPVTIPVAWKQIVEKYPDNPALRFKLGEEWETITYKGISVCIHPSSSPEACLHIINSSRANIVIVEDDVQLQKILKVKDQVPTLKFIIQYASNPTDPLVLNWSELLDMSVKIRDDILEKRINDLSVNQCCSIIFTSGTTGSPKAVMRSHDNILFNAKQLMTYLQLEVGNESVLSHSHMSDVISQSSLIDNLKAAKPTCLLMSPGKVEKVNEYIETNVLRNGHRFKHELVNRARKAALSHYEDIFERRFESEFIYKIYKIMVYNWIKRSVGLDKCKYFMSGGAPLLKSVQQNLMSLDLHVVEAYGLTECGGQALSAGNDIRVDCHGKALPFTRIKIDKPNENGEGEICLNGRHIFMGYLNDPEKTREIFDKDGWFHTGDIGTLDSQSYIKITGRIKEVIIIDNGDSIFPASIELKIRARIPVISHAVLVGESKKFLTLLITLKSEIDAATGMPMDELKPAAKEWCQSVGYPCDTVSKILREKPTLIYNAIKQGIDEVNSQAFFSDEKIQKFTILPKDFSLATGEMTRSMKLMRGVVNKKYEDEINKMYL</sequence>
<dbReference type="GO" id="GO:0016020">
    <property type="term" value="C:membrane"/>
    <property type="evidence" value="ECO:0007669"/>
    <property type="project" value="TreeGrafter"/>
</dbReference>
<dbReference type="InterPro" id="IPR020845">
    <property type="entry name" value="AMP-binding_CS"/>
</dbReference>
<dbReference type="PROSITE" id="PS00455">
    <property type="entry name" value="AMP_BINDING"/>
    <property type="match status" value="1"/>
</dbReference>
<accession>A0AAN9TV02</accession>
<dbReference type="InterPro" id="IPR042099">
    <property type="entry name" value="ANL_N_sf"/>
</dbReference>
<proteinExistence type="predicted"/>
<dbReference type="GO" id="GO:0004467">
    <property type="term" value="F:long-chain fatty acid-CoA ligase activity"/>
    <property type="evidence" value="ECO:0007669"/>
    <property type="project" value="UniProtKB-EC"/>
</dbReference>
<protein>
    <recommendedName>
        <fullName evidence="4">long-chain-fatty-acid--CoA ligase</fullName>
        <ecNumber evidence="4">6.2.1.3</ecNumber>
    </recommendedName>
</protein>
<evidence type="ECO:0000256" key="3">
    <source>
        <dbReference type="ARBA" id="ARBA00023098"/>
    </source>
</evidence>
<dbReference type="InterPro" id="IPR000873">
    <property type="entry name" value="AMP-dep_synth/lig_dom"/>
</dbReference>
<keyword evidence="3" id="KW-0443">Lipid metabolism</keyword>
<evidence type="ECO:0000256" key="1">
    <source>
        <dbReference type="ARBA" id="ARBA00022598"/>
    </source>
</evidence>
<dbReference type="EC" id="6.2.1.3" evidence="4"/>
<feature type="domain" description="AMP-dependent synthetase/ligase" evidence="5">
    <location>
        <begin position="72"/>
        <end position="394"/>
    </location>
</feature>
<evidence type="ECO:0000256" key="4">
    <source>
        <dbReference type="ARBA" id="ARBA00026121"/>
    </source>
</evidence>
<keyword evidence="2" id="KW-0276">Fatty acid metabolism</keyword>
<dbReference type="PANTHER" id="PTHR43272:SF32">
    <property type="entry name" value="AMP-DEPENDENT SYNTHETASE_LIGASE DOMAIN-CONTAINING PROTEIN"/>
    <property type="match status" value="1"/>
</dbReference>
<dbReference type="EMBL" id="JBBCAQ010000003">
    <property type="protein sequence ID" value="KAK7604693.1"/>
    <property type="molecule type" value="Genomic_DNA"/>
</dbReference>
<gene>
    <name evidence="6" type="ORF">V9T40_005879</name>
</gene>